<dbReference type="EMBL" id="JAXOVC010000008">
    <property type="protein sequence ID" value="KAK4498120.1"/>
    <property type="molecule type" value="Genomic_DNA"/>
</dbReference>
<evidence type="ECO:0000313" key="3">
    <source>
        <dbReference type="Proteomes" id="UP001305779"/>
    </source>
</evidence>
<comment type="caution">
    <text evidence="2">The sequence shown here is derived from an EMBL/GenBank/DDBJ whole genome shotgun (WGS) entry which is preliminary data.</text>
</comment>
<dbReference type="PANTHER" id="PTHR32015:SF1">
    <property type="entry name" value="LIPASE"/>
    <property type="match status" value="1"/>
</dbReference>
<dbReference type="Pfam" id="PF01674">
    <property type="entry name" value="Lipase_2"/>
    <property type="match status" value="1"/>
</dbReference>
<keyword evidence="1" id="KW-0732">Signal</keyword>
<dbReference type="Proteomes" id="UP001305779">
    <property type="component" value="Unassembled WGS sequence"/>
</dbReference>
<accession>A0ABR0E9S4</accession>
<keyword evidence="3" id="KW-1185">Reference proteome</keyword>
<evidence type="ECO:0000313" key="2">
    <source>
        <dbReference type="EMBL" id="KAK4498120.1"/>
    </source>
</evidence>
<evidence type="ECO:0000256" key="1">
    <source>
        <dbReference type="SAM" id="SignalP"/>
    </source>
</evidence>
<protein>
    <submittedName>
        <fullName evidence="2">Uncharacterized protein</fullName>
    </submittedName>
</protein>
<feature type="signal peptide" evidence="1">
    <location>
        <begin position="1"/>
        <end position="21"/>
    </location>
</feature>
<name>A0ABR0E9S4_ZASCE</name>
<dbReference type="InterPro" id="IPR029058">
    <property type="entry name" value="AB_hydrolase_fold"/>
</dbReference>
<dbReference type="PANTHER" id="PTHR32015">
    <property type="entry name" value="FASTING INDUCED LIPASE"/>
    <property type="match status" value="1"/>
</dbReference>
<feature type="chain" id="PRO_5047442918" evidence="1">
    <location>
        <begin position="22"/>
        <end position="289"/>
    </location>
</feature>
<sequence>MALRRTISASCLLLSSWLASAAPTHILDKRQAAHNNYACKSTAHPNPVVLLHGLGATYYEDLNYLEAYLQQNSFCTFSITYGDYPEFPYVGGLKPIADSAAQLAAFIKDVHAKTGAAKVDLVGHSEGAFQALYVPKFEAGISSIVDKIVAIAPPTHGTTFAGLYDLSYIGGNLTQSLVSTILSTVGCAACNDLLPTGSAVKALDDGPIAQPGNSITILTSKYDELVTPTTTSFVQEPGVRNLYVQDFCPQDPVGHIGEAYDANVWALVVNTLSGSTAGPEVCVLGSPGR</sequence>
<dbReference type="SUPFAM" id="SSF53474">
    <property type="entry name" value="alpha/beta-Hydrolases"/>
    <property type="match status" value="1"/>
</dbReference>
<dbReference type="Gene3D" id="3.40.50.1820">
    <property type="entry name" value="alpha/beta hydrolase"/>
    <property type="match status" value="1"/>
</dbReference>
<organism evidence="2 3">
    <name type="scientific">Zasmidium cellare</name>
    <name type="common">Wine cellar mold</name>
    <name type="synonym">Racodium cellare</name>
    <dbReference type="NCBI Taxonomy" id="395010"/>
    <lineage>
        <taxon>Eukaryota</taxon>
        <taxon>Fungi</taxon>
        <taxon>Dikarya</taxon>
        <taxon>Ascomycota</taxon>
        <taxon>Pezizomycotina</taxon>
        <taxon>Dothideomycetes</taxon>
        <taxon>Dothideomycetidae</taxon>
        <taxon>Mycosphaerellales</taxon>
        <taxon>Mycosphaerellaceae</taxon>
        <taxon>Zasmidium</taxon>
    </lineage>
</organism>
<reference evidence="2 3" key="1">
    <citation type="journal article" date="2023" name="G3 (Bethesda)">
        <title>A chromosome-level genome assembly of Zasmidium syzygii isolated from banana leaves.</title>
        <authorList>
            <person name="van Westerhoven A.C."/>
            <person name="Mehrabi R."/>
            <person name="Talebi R."/>
            <person name="Steentjes M.B.F."/>
            <person name="Corcolon B."/>
            <person name="Chong P.A."/>
            <person name="Kema G.H.J."/>
            <person name="Seidl M.F."/>
        </authorList>
    </citation>
    <scope>NUCLEOTIDE SEQUENCE [LARGE SCALE GENOMIC DNA]</scope>
    <source>
        <strain evidence="2 3">P124</strain>
    </source>
</reference>
<dbReference type="InterPro" id="IPR002918">
    <property type="entry name" value="Lipase_EstA/Esterase_EstB"/>
</dbReference>
<proteinExistence type="predicted"/>
<gene>
    <name evidence="2" type="ORF">PRZ48_010776</name>
</gene>